<evidence type="ECO:0000256" key="3">
    <source>
        <dbReference type="ARBA" id="ARBA00022840"/>
    </source>
</evidence>
<keyword evidence="3" id="KW-0067">ATP-binding</keyword>
<dbReference type="GO" id="GO:0005524">
    <property type="term" value="F:ATP binding"/>
    <property type="evidence" value="ECO:0007669"/>
    <property type="project" value="UniProtKB-KW"/>
</dbReference>
<dbReference type="InterPro" id="IPR029048">
    <property type="entry name" value="HSP70_C_sf"/>
</dbReference>
<dbReference type="SUPFAM" id="SSF100934">
    <property type="entry name" value="Heat shock protein 70kD (HSP70), C-terminal subdomain"/>
    <property type="match status" value="2"/>
</dbReference>
<evidence type="ECO:0000256" key="2">
    <source>
        <dbReference type="ARBA" id="ARBA00022741"/>
    </source>
</evidence>
<evidence type="ECO:0000256" key="1">
    <source>
        <dbReference type="ARBA" id="ARBA00007381"/>
    </source>
</evidence>
<dbReference type="GO" id="GO:0005829">
    <property type="term" value="C:cytosol"/>
    <property type="evidence" value="ECO:0007669"/>
    <property type="project" value="TreeGrafter"/>
</dbReference>
<dbReference type="GO" id="GO:0005634">
    <property type="term" value="C:nucleus"/>
    <property type="evidence" value="ECO:0007669"/>
    <property type="project" value="TreeGrafter"/>
</dbReference>
<keyword evidence="4" id="KW-0346">Stress response</keyword>
<dbReference type="GO" id="GO:0140662">
    <property type="term" value="F:ATP-dependent protein folding chaperone"/>
    <property type="evidence" value="ECO:0007669"/>
    <property type="project" value="InterPro"/>
</dbReference>
<dbReference type="AlphaFoldDB" id="A0A087USL9"/>
<feature type="non-terminal residue" evidence="4">
    <location>
        <position position="216"/>
    </location>
</feature>
<dbReference type="FunFam" id="1.20.1270.10:FF:000002">
    <property type="entry name" value="Heat shock 70 kDa protein 4"/>
    <property type="match status" value="1"/>
</dbReference>
<dbReference type="InterPro" id="IPR013126">
    <property type="entry name" value="Hsp_70_fam"/>
</dbReference>
<dbReference type="Pfam" id="PF00012">
    <property type="entry name" value="HSP70"/>
    <property type="match status" value="1"/>
</dbReference>
<evidence type="ECO:0000313" key="4">
    <source>
        <dbReference type="EMBL" id="KFM80358.1"/>
    </source>
</evidence>
<dbReference type="PANTHER" id="PTHR45639">
    <property type="entry name" value="HSC70CB, ISOFORM G-RELATED"/>
    <property type="match status" value="1"/>
</dbReference>
<name>A0A087USL9_STEMI</name>
<evidence type="ECO:0000313" key="5">
    <source>
        <dbReference type="Proteomes" id="UP000054359"/>
    </source>
</evidence>
<accession>A0A087USL9</accession>
<dbReference type="PANTHER" id="PTHR45639:SF4">
    <property type="entry name" value="HSC70CB, ISOFORM G"/>
    <property type="match status" value="1"/>
</dbReference>
<keyword evidence="2" id="KW-0547">Nucleotide-binding</keyword>
<gene>
    <name evidence="4" type="ORF">X975_06912</name>
</gene>
<dbReference type="EMBL" id="KK121375">
    <property type="protein sequence ID" value="KFM80358.1"/>
    <property type="molecule type" value="Genomic_DNA"/>
</dbReference>
<dbReference type="Proteomes" id="UP000054359">
    <property type="component" value="Unassembled WGS sequence"/>
</dbReference>
<dbReference type="OMA" id="YHRRISC"/>
<proteinExistence type="inferred from homology"/>
<protein>
    <submittedName>
        <fullName evidence="4">Heat shock protein 4L</fullName>
    </submittedName>
</protein>
<organism evidence="4 5">
    <name type="scientific">Stegodyphus mimosarum</name>
    <name type="common">African social velvet spider</name>
    <dbReference type="NCBI Taxonomy" id="407821"/>
    <lineage>
        <taxon>Eukaryota</taxon>
        <taxon>Metazoa</taxon>
        <taxon>Ecdysozoa</taxon>
        <taxon>Arthropoda</taxon>
        <taxon>Chelicerata</taxon>
        <taxon>Arachnida</taxon>
        <taxon>Araneae</taxon>
        <taxon>Araneomorphae</taxon>
        <taxon>Entelegynae</taxon>
        <taxon>Eresoidea</taxon>
        <taxon>Eresidae</taxon>
        <taxon>Stegodyphus</taxon>
    </lineage>
</organism>
<reference evidence="4 5" key="1">
    <citation type="submission" date="2013-11" db="EMBL/GenBank/DDBJ databases">
        <title>Genome sequencing of Stegodyphus mimosarum.</title>
        <authorList>
            <person name="Bechsgaard J."/>
        </authorList>
    </citation>
    <scope>NUCLEOTIDE SEQUENCE [LARGE SCALE GENOMIC DNA]</scope>
</reference>
<dbReference type="OrthoDB" id="434160at2759"/>
<dbReference type="Gene3D" id="1.20.1270.10">
    <property type="match status" value="2"/>
</dbReference>
<dbReference type="STRING" id="407821.A0A087USL9"/>
<keyword evidence="5" id="KW-1185">Reference proteome</keyword>
<comment type="similarity">
    <text evidence="1">Belongs to the heat shock protein 70 family.</text>
</comment>
<sequence>MPKVPQLSDSELKTFIESEQRMIHQDRCEERRINAKNSVEEYVYEMRDHLSNQLKPYTDEQECNDFKHKLGYVENWIYEDGENQNEAVYEEKLSELKSMAEPILRRKYECEHRTPAIEEFHNLISEAQNILSSYLSPDSPYSHIDPRDMEMVQKLVDEKLKWLQQQMESLKELKTHENPPILTEHINAEKEKLKQAIYPIFNKRKPKAENPNTKCQ</sequence>